<evidence type="ECO:0000256" key="1">
    <source>
        <dbReference type="SAM" id="Phobius"/>
    </source>
</evidence>
<proteinExistence type="predicted"/>
<feature type="transmembrane region" description="Helical" evidence="1">
    <location>
        <begin position="72"/>
        <end position="90"/>
    </location>
</feature>
<feature type="transmembrane region" description="Helical" evidence="1">
    <location>
        <begin position="42"/>
        <end position="60"/>
    </location>
</feature>
<organism evidence="2 3">
    <name type="scientific">Candidatus Gallitreponema excrementavium</name>
    <dbReference type="NCBI Taxonomy" id="2840840"/>
    <lineage>
        <taxon>Bacteria</taxon>
        <taxon>Pseudomonadati</taxon>
        <taxon>Spirochaetota</taxon>
        <taxon>Spirochaetia</taxon>
        <taxon>Spirochaetales</taxon>
        <taxon>Candidatus Gallitreponema</taxon>
    </lineage>
</organism>
<dbReference type="AlphaFoldDB" id="A0A9D9HRP2"/>
<name>A0A9D9HRP2_9SPIR</name>
<reference evidence="2" key="1">
    <citation type="submission" date="2020-10" db="EMBL/GenBank/DDBJ databases">
        <authorList>
            <person name="Gilroy R."/>
        </authorList>
    </citation>
    <scope>NUCLEOTIDE SEQUENCE</scope>
    <source>
        <strain evidence="2">10532</strain>
    </source>
</reference>
<feature type="transmembrane region" description="Helical" evidence="1">
    <location>
        <begin position="6"/>
        <end position="22"/>
    </location>
</feature>
<keyword evidence="1" id="KW-0472">Membrane</keyword>
<gene>
    <name evidence="2" type="ORF">IAA81_10375</name>
</gene>
<accession>A0A9D9HRP2</accession>
<keyword evidence="1" id="KW-0812">Transmembrane</keyword>
<keyword evidence="1" id="KW-1133">Transmembrane helix</keyword>
<evidence type="ECO:0000313" key="2">
    <source>
        <dbReference type="EMBL" id="MBO8458608.1"/>
    </source>
</evidence>
<feature type="transmembrane region" description="Helical" evidence="1">
    <location>
        <begin position="114"/>
        <end position="134"/>
    </location>
</feature>
<dbReference type="EMBL" id="JADIMM010000117">
    <property type="protein sequence ID" value="MBO8458608.1"/>
    <property type="molecule type" value="Genomic_DNA"/>
</dbReference>
<evidence type="ECO:0000313" key="3">
    <source>
        <dbReference type="Proteomes" id="UP000823638"/>
    </source>
</evidence>
<comment type="caution">
    <text evidence="2">The sequence shown here is derived from an EMBL/GenBank/DDBJ whole genome shotgun (WGS) entry which is preliminary data.</text>
</comment>
<sequence length="135" mass="14859">MLQFYFLSILTNAVTGCILFFTDENDDSRAGAFYQVLKNEKFSLVMGVVTFVTGFFKLLTVVPGDVPVVGDLIPAVCGLLGGFALLYYYYSSKSEKGLTSPKFLQKIILEGKKYLGLVCMIAAGLHFIFPAVLFI</sequence>
<dbReference type="Proteomes" id="UP000823638">
    <property type="component" value="Unassembled WGS sequence"/>
</dbReference>
<protein>
    <submittedName>
        <fullName evidence="2">Uncharacterized protein</fullName>
    </submittedName>
</protein>
<reference evidence="2" key="2">
    <citation type="journal article" date="2021" name="PeerJ">
        <title>Extensive microbial diversity within the chicken gut microbiome revealed by metagenomics and culture.</title>
        <authorList>
            <person name="Gilroy R."/>
            <person name="Ravi A."/>
            <person name="Getino M."/>
            <person name="Pursley I."/>
            <person name="Horton D.L."/>
            <person name="Alikhan N.F."/>
            <person name="Baker D."/>
            <person name="Gharbi K."/>
            <person name="Hall N."/>
            <person name="Watson M."/>
            <person name="Adriaenssens E.M."/>
            <person name="Foster-Nyarko E."/>
            <person name="Jarju S."/>
            <person name="Secka A."/>
            <person name="Antonio M."/>
            <person name="Oren A."/>
            <person name="Chaudhuri R.R."/>
            <person name="La Ragione R."/>
            <person name="Hildebrand F."/>
            <person name="Pallen M.J."/>
        </authorList>
    </citation>
    <scope>NUCLEOTIDE SEQUENCE</scope>
    <source>
        <strain evidence="2">10532</strain>
    </source>
</reference>